<dbReference type="AlphaFoldDB" id="A0A2N0P5U2"/>
<dbReference type="VEuPathDB" id="FungiDB:FUN_015527"/>
<dbReference type="InterPro" id="IPR027417">
    <property type="entry name" value="P-loop_NTPase"/>
</dbReference>
<accession>A0A2N0P5U2</accession>
<dbReference type="Gene3D" id="3.40.50.300">
    <property type="entry name" value="P-loop containing nucleotide triphosphate hydrolases"/>
    <property type="match status" value="1"/>
</dbReference>
<dbReference type="VEuPathDB" id="FungiDB:RhiirA1_440354"/>
<evidence type="ECO:0000313" key="4">
    <source>
        <dbReference type="Proteomes" id="UP000232722"/>
    </source>
</evidence>
<dbReference type="VEuPathDB" id="FungiDB:RhiirFUN_011381"/>
<comment type="caution">
    <text evidence="3">The sequence shown here is derived from an EMBL/GenBank/DDBJ whole genome shotgun (WGS) entry which is preliminary data.</text>
</comment>
<organism evidence="3 4">
    <name type="scientific">Rhizophagus irregularis</name>
    <dbReference type="NCBI Taxonomy" id="588596"/>
    <lineage>
        <taxon>Eukaryota</taxon>
        <taxon>Fungi</taxon>
        <taxon>Fungi incertae sedis</taxon>
        <taxon>Mucoromycota</taxon>
        <taxon>Glomeromycotina</taxon>
        <taxon>Glomeromycetes</taxon>
        <taxon>Glomerales</taxon>
        <taxon>Glomeraceae</taxon>
        <taxon>Rhizophagus</taxon>
    </lineage>
</organism>
<evidence type="ECO:0000256" key="1">
    <source>
        <dbReference type="ARBA" id="ARBA00022741"/>
    </source>
</evidence>
<keyword evidence="1" id="KW-0547">Nucleotide-binding</keyword>
<dbReference type="GO" id="GO:0005525">
    <property type="term" value="F:GTP binding"/>
    <property type="evidence" value="ECO:0007669"/>
    <property type="project" value="InterPro"/>
</dbReference>
<evidence type="ECO:0000259" key="2">
    <source>
        <dbReference type="Pfam" id="PF04548"/>
    </source>
</evidence>
<reference evidence="3 4" key="1">
    <citation type="submission" date="2016-04" db="EMBL/GenBank/DDBJ databases">
        <title>Genome analyses suggest a sexual origin of heterokaryosis in a supposedly ancient asexual fungus.</title>
        <authorList>
            <person name="Ropars J."/>
            <person name="Sedzielewska K."/>
            <person name="Noel J."/>
            <person name="Charron P."/>
            <person name="Farinelli L."/>
            <person name="Marton T."/>
            <person name="Kruger M."/>
            <person name="Pelin A."/>
            <person name="Brachmann A."/>
            <person name="Corradi N."/>
        </authorList>
    </citation>
    <scope>NUCLEOTIDE SEQUENCE [LARGE SCALE GENOMIC DNA]</scope>
    <source>
        <strain evidence="3 4">A5</strain>
    </source>
</reference>
<dbReference type="Proteomes" id="UP000232722">
    <property type="component" value="Unassembled WGS sequence"/>
</dbReference>
<dbReference type="EMBL" id="LLXJ01001435">
    <property type="protein sequence ID" value="PKC02206.1"/>
    <property type="molecule type" value="Genomic_DNA"/>
</dbReference>
<proteinExistence type="predicted"/>
<protein>
    <recommendedName>
        <fullName evidence="2">AIG1-type G domain-containing protein</fullName>
    </recommendedName>
</protein>
<dbReference type="SUPFAM" id="SSF52540">
    <property type="entry name" value="P-loop containing nucleoside triphosphate hydrolases"/>
    <property type="match status" value="1"/>
</dbReference>
<name>A0A2N0P5U2_9GLOM</name>
<dbReference type="Pfam" id="PF04548">
    <property type="entry name" value="AIG1"/>
    <property type="match status" value="1"/>
</dbReference>
<evidence type="ECO:0000313" key="3">
    <source>
        <dbReference type="EMBL" id="PKC02206.1"/>
    </source>
</evidence>
<dbReference type="CDD" id="cd00882">
    <property type="entry name" value="Ras_like_GTPase"/>
    <property type="match status" value="1"/>
</dbReference>
<reference evidence="3 4" key="2">
    <citation type="submission" date="2017-09" db="EMBL/GenBank/DDBJ databases">
        <title>Extensive intraspecific genome diversity in a model arbuscular mycorrhizal fungus.</title>
        <authorList>
            <person name="Chen E.C."/>
            <person name="Morin E."/>
            <person name="Beaudet D."/>
            <person name="Noel J."/>
            <person name="Ndikumana S."/>
            <person name="Charron P."/>
            <person name="St-Onge C."/>
            <person name="Giorgi J."/>
            <person name="Grigoriev I.V."/>
            <person name="Roux C."/>
            <person name="Martin F.M."/>
            <person name="Corradi N."/>
        </authorList>
    </citation>
    <scope>NUCLEOTIDE SEQUENCE [LARGE SCALE GENOMIC DNA]</scope>
    <source>
        <strain evidence="3 4">A5</strain>
    </source>
</reference>
<sequence length="528" mass="61835">MIDNSNIKDTSKNVRNILIIGRTGSGKSTLANVLAETDNFKEGGTSLPETEKFQAEEFEDEGIKYRIFDTVGFGSKGIDEVLKELFKIENYIKNGGLNQILFVYKSRLNTEIEYYDLLKRVVFEDDIGKYTTIVRTNFVDFQCDEKCEADERKCIEEFKEEIGNCKIIHVENPPINKKKAEHYRKKSRTKILKFLKNSQEIYKVNFLVGFRDALNNFDSIAKGATREVYRNLVIVNMLKKELDKFIPERKETMDRIKESKESVNKLRQNEKYRNMVHAISSFIEISGITLKKREPNGTLYLLVVSPPPPFKAISSNMFSSISVGLYNQKIEGDEFKKLRAYFENDNEKANRILKLWKVLIESNKSIKSIYDDFKDSEYNKKVFNEKKIKIIENLLSEILIDTRIKNELENDANKVRKEIFNYEPSNIESYLRPTPLLLGYIIMDHLYGYKDNAQVFFDIDEVTEYLKKDLDKWEEKRDKILDEQIIICEKSKKKLEPLKLIDSELKEKIKIDENALRKNFDDITLAKI</sequence>
<dbReference type="InterPro" id="IPR006703">
    <property type="entry name" value="G_AIG1"/>
</dbReference>
<feature type="domain" description="AIG1-type G" evidence="2">
    <location>
        <begin position="15"/>
        <end position="166"/>
    </location>
</feature>
<gene>
    <name evidence="3" type="ORF">RhiirA5_454578</name>
</gene>